<evidence type="ECO:0000259" key="7">
    <source>
        <dbReference type="Pfam" id="PF07980"/>
    </source>
</evidence>
<name>A0ABN1IHL3_9FLAO</name>
<feature type="chain" id="PRO_5046019538" evidence="6">
    <location>
        <begin position="25"/>
        <end position="519"/>
    </location>
</feature>
<evidence type="ECO:0000256" key="5">
    <source>
        <dbReference type="ARBA" id="ARBA00023237"/>
    </source>
</evidence>
<evidence type="ECO:0000256" key="1">
    <source>
        <dbReference type="ARBA" id="ARBA00004442"/>
    </source>
</evidence>
<dbReference type="CDD" id="cd08977">
    <property type="entry name" value="SusD"/>
    <property type="match status" value="1"/>
</dbReference>
<protein>
    <submittedName>
        <fullName evidence="9">RagB/SusD family nutrient uptake outer membrane protein</fullName>
    </submittedName>
</protein>
<keyword evidence="4" id="KW-0472">Membrane</keyword>
<evidence type="ECO:0000313" key="10">
    <source>
        <dbReference type="Proteomes" id="UP001501758"/>
    </source>
</evidence>
<accession>A0ABN1IHL3</accession>
<comment type="caution">
    <text evidence="9">The sequence shown here is derived from an EMBL/GenBank/DDBJ whole genome shotgun (WGS) entry which is preliminary data.</text>
</comment>
<dbReference type="Gene3D" id="1.25.40.390">
    <property type="match status" value="1"/>
</dbReference>
<dbReference type="PROSITE" id="PS51257">
    <property type="entry name" value="PROKAR_LIPOPROTEIN"/>
    <property type="match status" value="1"/>
</dbReference>
<dbReference type="InterPro" id="IPR012944">
    <property type="entry name" value="SusD_RagB_dom"/>
</dbReference>
<keyword evidence="3 6" id="KW-0732">Signal</keyword>
<dbReference type="Pfam" id="PF07980">
    <property type="entry name" value="SusD_RagB"/>
    <property type="match status" value="1"/>
</dbReference>
<evidence type="ECO:0000313" key="9">
    <source>
        <dbReference type="EMBL" id="GAA0713714.1"/>
    </source>
</evidence>
<evidence type="ECO:0000259" key="8">
    <source>
        <dbReference type="Pfam" id="PF14322"/>
    </source>
</evidence>
<dbReference type="InterPro" id="IPR033985">
    <property type="entry name" value="SusD-like_N"/>
</dbReference>
<keyword evidence="5" id="KW-0998">Cell outer membrane</keyword>
<reference evidence="9 10" key="1">
    <citation type="journal article" date="2019" name="Int. J. Syst. Evol. Microbiol.">
        <title>The Global Catalogue of Microorganisms (GCM) 10K type strain sequencing project: providing services to taxonomists for standard genome sequencing and annotation.</title>
        <authorList>
            <consortium name="The Broad Institute Genomics Platform"/>
            <consortium name="The Broad Institute Genome Sequencing Center for Infectious Disease"/>
            <person name="Wu L."/>
            <person name="Ma J."/>
        </authorList>
    </citation>
    <scope>NUCLEOTIDE SEQUENCE [LARGE SCALE GENOMIC DNA]</scope>
    <source>
        <strain evidence="9 10">JCM 15974</strain>
    </source>
</reference>
<comment type="subcellular location">
    <subcellularLocation>
        <location evidence="1">Cell outer membrane</location>
    </subcellularLocation>
</comment>
<gene>
    <name evidence="9" type="ORF">GCM10009430_05870</name>
</gene>
<evidence type="ECO:0000256" key="3">
    <source>
        <dbReference type="ARBA" id="ARBA00022729"/>
    </source>
</evidence>
<dbReference type="Pfam" id="PF14322">
    <property type="entry name" value="SusD-like_3"/>
    <property type="match status" value="1"/>
</dbReference>
<comment type="similarity">
    <text evidence="2">Belongs to the SusD family.</text>
</comment>
<organism evidence="9 10">
    <name type="scientific">Aquimarina litoralis</name>
    <dbReference type="NCBI Taxonomy" id="584605"/>
    <lineage>
        <taxon>Bacteria</taxon>
        <taxon>Pseudomonadati</taxon>
        <taxon>Bacteroidota</taxon>
        <taxon>Flavobacteriia</taxon>
        <taxon>Flavobacteriales</taxon>
        <taxon>Flavobacteriaceae</taxon>
        <taxon>Aquimarina</taxon>
    </lineage>
</organism>
<sequence length="519" mass="58255">MLGMKSIKRIFTCAIVLTLFSSCGEDFLESQVVDAITENNFYQTDAQLLAGANSLYGQSFFTTNDKFMYSLDMLSGNSIGFEGDAPWRLFSVGVNNGVLLEGWEGFYKGIADANQLLKVVSQPLNEEISEDVRNQVEGEARFVRAFSYFYLVRLWGEIPVIDEVTSDTSTLYPLNTVSSIYAFIENDLQKAAELLPISSAGSIRVGKTAAWAYLAEMYLTLKDYDNARDYAQMVIDSGIHSLQPNYQDQFIDPSASVNGEGIYRWVWTSINGLWGIQNTNQAYLIASDDVIGNDGSFGSVSPSIDLFQSFDKITDSGEEDLRRQWIICEPGRFYPELLTSEGGWTFPENGDDSSTRLRYRKYVVGSLEEHPNVFFMRTDMSTQLMRYADVLMIYAEAIMGNADSTGDAAAVDAFNQIRRRAGLSEKGMITREALMDERRIEFAFEAGKFWLDLVRMDRETAKDIIRNQDRGTVNTLVPFNVESLFIDGIDDNDFLLPIPSAELSFIDTASPAVDYVIND</sequence>
<proteinExistence type="inferred from homology"/>
<evidence type="ECO:0000256" key="2">
    <source>
        <dbReference type="ARBA" id="ARBA00006275"/>
    </source>
</evidence>
<keyword evidence="10" id="KW-1185">Reference proteome</keyword>
<dbReference type="Proteomes" id="UP001501758">
    <property type="component" value="Unassembled WGS sequence"/>
</dbReference>
<dbReference type="InterPro" id="IPR011990">
    <property type="entry name" value="TPR-like_helical_dom_sf"/>
</dbReference>
<evidence type="ECO:0000256" key="6">
    <source>
        <dbReference type="SAM" id="SignalP"/>
    </source>
</evidence>
<dbReference type="SUPFAM" id="SSF48452">
    <property type="entry name" value="TPR-like"/>
    <property type="match status" value="1"/>
</dbReference>
<dbReference type="EMBL" id="BAAAGE010000001">
    <property type="protein sequence ID" value="GAA0713714.1"/>
    <property type="molecule type" value="Genomic_DNA"/>
</dbReference>
<feature type="domain" description="SusD-like N-terminal" evidence="8">
    <location>
        <begin position="96"/>
        <end position="219"/>
    </location>
</feature>
<feature type="signal peptide" evidence="6">
    <location>
        <begin position="1"/>
        <end position="24"/>
    </location>
</feature>
<feature type="domain" description="RagB/SusD" evidence="7">
    <location>
        <begin position="298"/>
        <end position="504"/>
    </location>
</feature>
<evidence type="ECO:0000256" key="4">
    <source>
        <dbReference type="ARBA" id="ARBA00023136"/>
    </source>
</evidence>